<feature type="coiled-coil region" evidence="1">
    <location>
        <begin position="705"/>
        <end position="732"/>
    </location>
</feature>
<feature type="compositionally biased region" description="Polar residues" evidence="2">
    <location>
        <begin position="395"/>
        <end position="406"/>
    </location>
</feature>
<gene>
    <name evidence="3" type="primary">g4207</name>
    <name evidence="3" type="ORF">VP750_LOCUS3592</name>
</gene>
<feature type="compositionally biased region" description="Basic and acidic residues" evidence="2">
    <location>
        <begin position="12"/>
        <end position="29"/>
    </location>
</feature>
<dbReference type="EMBL" id="CAXHTA020000006">
    <property type="protein sequence ID" value="CAL5221933.1"/>
    <property type="molecule type" value="Genomic_DNA"/>
</dbReference>
<feature type="coiled-coil region" evidence="1">
    <location>
        <begin position="999"/>
        <end position="1054"/>
    </location>
</feature>
<evidence type="ECO:0000313" key="3">
    <source>
        <dbReference type="EMBL" id="CAL5221933.1"/>
    </source>
</evidence>
<organism evidence="3 4">
    <name type="scientific">Coccomyxa viridis</name>
    <dbReference type="NCBI Taxonomy" id="1274662"/>
    <lineage>
        <taxon>Eukaryota</taxon>
        <taxon>Viridiplantae</taxon>
        <taxon>Chlorophyta</taxon>
        <taxon>core chlorophytes</taxon>
        <taxon>Trebouxiophyceae</taxon>
        <taxon>Trebouxiophyceae incertae sedis</taxon>
        <taxon>Coccomyxaceae</taxon>
        <taxon>Coccomyxa</taxon>
    </lineage>
</organism>
<feature type="coiled-coil region" evidence="1">
    <location>
        <begin position="163"/>
        <end position="257"/>
    </location>
</feature>
<feature type="region of interest" description="Disordered" evidence="2">
    <location>
        <begin position="381"/>
        <end position="463"/>
    </location>
</feature>
<evidence type="ECO:0000256" key="2">
    <source>
        <dbReference type="SAM" id="MobiDB-lite"/>
    </source>
</evidence>
<feature type="coiled-coil region" evidence="1">
    <location>
        <begin position="761"/>
        <end position="858"/>
    </location>
</feature>
<keyword evidence="1" id="KW-0175">Coiled coil</keyword>
<accession>A0ABP1FPR0</accession>
<dbReference type="Proteomes" id="UP001497392">
    <property type="component" value="Unassembled WGS sequence"/>
</dbReference>
<feature type="region of interest" description="Disordered" evidence="2">
    <location>
        <begin position="1"/>
        <end position="62"/>
    </location>
</feature>
<evidence type="ECO:0000313" key="4">
    <source>
        <dbReference type="Proteomes" id="UP001497392"/>
    </source>
</evidence>
<proteinExistence type="predicted"/>
<name>A0ABP1FPR0_9CHLO</name>
<protein>
    <submittedName>
        <fullName evidence="3">G4207 protein</fullName>
    </submittedName>
</protein>
<keyword evidence="4" id="KW-1185">Reference proteome</keyword>
<evidence type="ECO:0000256" key="1">
    <source>
        <dbReference type="SAM" id="Coils"/>
    </source>
</evidence>
<feature type="compositionally biased region" description="Basic and acidic residues" evidence="2">
    <location>
        <begin position="449"/>
        <end position="460"/>
    </location>
</feature>
<dbReference type="PANTHER" id="PTHR43941">
    <property type="entry name" value="STRUCTURAL MAINTENANCE OF CHROMOSOMES PROTEIN 2"/>
    <property type="match status" value="1"/>
</dbReference>
<sequence>MPTSRSQIHDASAVRERTAQKEPQAKIPEKPATQQRQLPDRAPPPLQHAAKADAGGHHGQAQRCRAHVAHDVSALRGEALRQGDIIADLRIRLRSTEEEHAAQVDLLTAVHADQEALIADLSEQLNTCRARCAELEATLADLCGPSLAACGRPQGCPTRVAELQAAEGHAKELTAELVEAKESLAAQRAILDEKEAALHECERQRTHLEAENAVRHHQQQTTIAKLEDSEADMAAKLAVAKDQNTALRIACEELRQLLAMQKAAAAERERDAAHQRAATSAQALPAGTLWPFHCAEAAPRTTCSPAAAGLTASHKIAHCVAETEDVAERGTERDAAEKDKHISRLRAALSASERQRERQAALHKQDLEALRLRLDQAHKAELAPATPDNRPGRPSQGSTESSCGHSESTHLHRLHGSQLLQRQELSPAAHESDACAPDTPYRLRPTSVAEHHSARDRKVPNQEGAAQQACTGCKQWQRRCAELQQQRGADAESAHGMRAEAAVLTQQISEAQHEAAGLAAELAHSQRACMHLQQQLVLLQAQPPYEQQHAIIPLGEYLNVSGNSLLCPEHIQAISLGSSEARSTDSQDWLMAKQFSTAASSRKAAALCDPAEPVYRRDARMHSSAASMANSEASRSSGHVCQGLADVDSMLQALEDVLQPPDTQHTGAAEDAPSIQIIEGHRQGSDSGTQLHSAREEIAAALARRGQLGAELARLHAELAAARAELADVQACQRPPEVLKLRQEIRRLRAALPAKSGAQYLGQWELAVEEAAAELQSTEEQLQAATRQLLALQADCAQAATEVQSRMSAAQKATGELDMVRKKLVEEQRKVAEVAKEMRQLEAAAIAAKAEAEIAASRCKAQSSRTAVLLAEQQSIQDALEGKRTATQTQEAALMQGKQELSRVQAVLEEVLSTKTAAEQELHVAQLGAASAVTQAVAAQAALEEAKAGLCKIQAEEATARERVSCLMTDLDRLGRETADASAEHAEVSAAVLEAQEHLSHLQGLAKEESRKLQTLREQAAAASREAGISDARAAHAQKQLAELQQAVNVSQRSTCCTQPGACTMQAQPTEASEQVTPTRRRLTLWHENRNGLDQSPEGKASGYEANHMTSQHGYTHPSECISSHGGSPIRLTAGHWQFHPISASKDNMHSTQHAAGVLHGREPAPSALHGKLCSAEAEVARLRAQLEAQDAAGSRDVSRPSQPSHREPLTPNGPGYQHGGDDFSASWAQERDRNPFARKTTHAGVARRADSSAPHAELASVSAQVAQQRSMLQHLTSQVLQAQAELAGADATKEQLRNVGRHLALLESQLQLHTSR</sequence>
<feature type="coiled-coil region" evidence="1">
    <location>
        <begin position="494"/>
        <end position="521"/>
    </location>
</feature>
<reference evidence="3 4" key="1">
    <citation type="submission" date="2024-06" db="EMBL/GenBank/DDBJ databases">
        <authorList>
            <person name="Kraege A."/>
            <person name="Thomma B."/>
        </authorList>
    </citation>
    <scope>NUCLEOTIDE SEQUENCE [LARGE SCALE GENOMIC DNA]</scope>
</reference>
<feature type="region of interest" description="Disordered" evidence="2">
    <location>
        <begin position="1188"/>
        <end position="1225"/>
    </location>
</feature>
<comment type="caution">
    <text evidence="3">The sequence shown here is derived from an EMBL/GenBank/DDBJ whole genome shotgun (WGS) entry which is preliminary data.</text>
</comment>